<evidence type="ECO:0000313" key="2">
    <source>
        <dbReference type="EMBL" id="GGD71938.1"/>
    </source>
</evidence>
<gene>
    <name evidence="2" type="ORF">GCM10010911_32350</name>
</gene>
<organism evidence="2 3">
    <name type="scientific">Paenibacillus nasutitermitis</name>
    <dbReference type="NCBI Taxonomy" id="1652958"/>
    <lineage>
        <taxon>Bacteria</taxon>
        <taxon>Bacillati</taxon>
        <taxon>Bacillota</taxon>
        <taxon>Bacilli</taxon>
        <taxon>Bacillales</taxon>
        <taxon>Paenibacillaceae</taxon>
        <taxon>Paenibacillus</taxon>
    </lineage>
</organism>
<sequence>MRHDLSPFKKKLTFTCRITIVCAKQRNKQPNKTNKSRSLAEKLKWDGVKNEQNRAFL</sequence>
<proteinExistence type="predicted"/>
<dbReference type="Proteomes" id="UP000612456">
    <property type="component" value="Unassembled WGS sequence"/>
</dbReference>
<dbReference type="AlphaFoldDB" id="A0A916Z3I6"/>
<protein>
    <submittedName>
        <fullName evidence="2">Uncharacterized protein</fullName>
    </submittedName>
</protein>
<accession>A0A916Z3I6</accession>
<reference evidence="2" key="1">
    <citation type="journal article" date="2014" name="Int. J. Syst. Evol. Microbiol.">
        <title>Complete genome sequence of Corynebacterium casei LMG S-19264T (=DSM 44701T), isolated from a smear-ripened cheese.</title>
        <authorList>
            <consortium name="US DOE Joint Genome Institute (JGI-PGF)"/>
            <person name="Walter F."/>
            <person name="Albersmeier A."/>
            <person name="Kalinowski J."/>
            <person name="Ruckert C."/>
        </authorList>
    </citation>
    <scope>NUCLEOTIDE SEQUENCE</scope>
    <source>
        <strain evidence="2">CGMCC 1.15178</strain>
    </source>
</reference>
<feature type="region of interest" description="Disordered" evidence="1">
    <location>
        <begin position="25"/>
        <end position="44"/>
    </location>
</feature>
<feature type="compositionally biased region" description="Polar residues" evidence="1">
    <location>
        <begin position="28"/>
        <end position="37"/>
    </location>
</feature>
<name>A0A916Z3I6_9BACL</name>
<comment type="caution">
    <text evidence="2">The sequence shown here is derived from an EMBL/GenBank/DDBJ whole genome shotgun (WGS) entry which is preliminary data.</text>
</comment>
<dbReference type="EMBL" id="BMHP01000002">
    <property type="protein sequence ID" value="GGD71938.1"/>
    <property type="molecule type" value="Genomic_DNA"/>
</dbReference>
<keyword evidence="3" id="KW-1185">Reference proteome</keyword>
<reference evidence="2" key="2">
    <citation type="submission" date="2020-09" db="EMBL/GenBank/DDBJ databases">
        <authorList>
            <person name="Sun Q."/>
            <person name="Zhou Y."/>
        </authorList>
    </citation>
    <scope>NUCLEOTIDE SEQUENCE</scope>
    <source>
        <strain evidence="2">CGMCC 1.15178</strain>
    </source>
</reference>
<evidence type="ECO:0000313" key="3">
    <source>
        <dbReference type="Proteomes" id="UP000612456"/>
    </source>
</evidence>
<evidence type="ECO:0000256" key="1">
    <source>
        <dbReference type="SAM" id="MobiDB-lite"/>
    </source>
</evidence>